<dbReference type="InParanoid" id="A0A286UVM7"/>
<name>A0A286UVM7_9AGAM</name>
<keyword evidence="2" id="KW-1185">Reference proteome</keyword>
<protein>
    <submittedName>
        <fullName evidence="1">Uncharacterized protein</fullName>
    </submittedName>
</protein>
<organism evidence="1 2">
    <name type="scientific">Pyrrhoderma noxium</name>
    <dbReference type="NCBI Taxonomy" id="2282107"/>
    <lineage>
        <taxon>Eukaryota</taxon>
        <taxon>Fungi</taxon>
        <taxon>Dikarya</taxon>
        <taxon>Basidiomycota</taxon>
        <taxon>Agaricomycotina</taxon>
        <taxon>Agaricomycetes</taxon>
        <taxon>Hymenochaetales</taxon>
        <taxon>Hymenochaetaceae</taxon>
        <taxon>Pyrrhoderma</taxon>
    </lineage>
</organism>
<dbReference type="EMBL" id="NBII01000001">
    <property type="protein sequence ID" value="PAV23611.1"/>
    <property type="molecule type" value="Genomic_DNA"/>
</dbReference>
<comment type="caution">
    <text evidence="1">The sequence shown here is derived from an EMBL/GenBank/DDBJ whole genome shotgun (WGS) entry which is preliminary data.</text>
</comment>
<gene>
    <name evidence="1" type="ORF">PNOK_0067900</name>
</gene>
<dbReference type="AlphaFoldDB" id="A0A286UVM7"/>
<proteinExistence type="predicted"/>
<sequence>MPRAASPTSSSICLRNSQGVAEEQLYETKAQNTKGSPRGATYADIERGLPEDEKEVIDAYFRLVCSSSFVS</sequence>
<accession>A0A286UVM7</accession>
<reference evidence="1 2" key="1">
    <citation type="journal article" date="2017" name="Mol. Ecol.">
        <title>Comparative and population genomic landscape of Phellinus noxius: A hypervariable fungus causing root rot in trees.</title>
        <authorList>
            <person name="Chung C.L."/>
            <person name="Lee T.J."/>
            <person name="Akiba M."/>
            <person name="Lee H.H."/>
            <person name="Kuo T.H."/>
            <person name="Liu D."/>
            <person name="Ke H.M."/>
            <person name="Yokoi T."/>
            <person name="Roa M.B."/>
            <person name="Lu M.J."/>
            <person name="Chang Y.Y."/>
            <person name="Ann P.J."/>
            <person name="Tsai J.N."/>
            <person name="Chen C.Y."/>
            <person name="Tzean S.S."/>
            <person name="Ota Y."/>
            <person name="Hattori T."/>
            <person name="Sahashi N."/>
            <person name="Liou R.F."/>
            <person name="Kikuchi T."/>
            <person name="Tsai I.J."/>
        </authorList>
    </citation>
    <scope>NUCLEOTIDE SEQUENCE [LARGE SCALE GENOMIC DNA]</scope>
    <source>
        <strain evidence="1 2">FFPRI411160</strain>
    </source>
</reference>
<evidence type="ECO:0000313" key="2">
    <source>
        <dbReference type="Proteomes" id="UP000217199"/>
    </source>
</evidence>
<dbReference type="Proteomes" id="UP000217199">
    <property type="component" value="Unassembled WGS sequence"/>
</dbReference>
<evidence type="ECO:0000313" key="1">
    <source>
        <dbReference type="EMBL" id="PAV23611.1"/>
    </source>
</evidence>